<dbReference type="AlphaFoldDB" id="A0A5J4ZI65"/>
<dbReference type="Proteomes" id="UP000325577">
    <property type="component" value="Linkage Group LG8"/>
</dbReference>
<dbReference type="EMBL" id="CM018051">
    <property type="protein sequence ID" value="KAA8517238.1"/>
    <property type="molecule type" value="Genomic_DNA"/>
</dbReference>
<dbReference type="PANTHER" id="PTHR32166:SF74">
    <property type="entry name" value="OS05G0256350 PROTEIN"/>
    <property type="match status" value="1"/>
</dbReference>
<proteinExistence type="predicted"/>
<accession>A0A5J4ZI65</accession>
<dbReference type="PANTHER" id="PTHR32166">
    <property type="entry name" value="OSJNBA0013A04.12 PROTEIN"/>
    <property type="match status" value="1"/>
</dbReference>
<evidence type="ECO:0000313" key="1">
    <source>
        <dbReference type="EMBL" id="KAA8517238.1"/>
    </source>
</evidence>
<organism evidence="1 2">
    <name type="scientific">Nyssa sinensis</name>
    <dbReference type="NCBI Taxonomy" id="561372"/>
    <lineage>
        <taxon>Eukaryota</taxon>
        <taxon>Viridiplantae</taxon>
        <taxon>Streptophyta</taxon>
        <taxon>Embryophyta</taxon>
        <taxon>Tracheophyta</taxon>
        <taxon>Spermatophyta</taxon>
        <taxon>Magnoliopsida</taxon>
        <taxon>eudicotyledons</taxon>
        <taxon>Gunneridae</taxon>
        <taxon>Pentapetalae</taxon>
        <taxon>asterids</taxon>
        <taxon>Cornales</taxon>
        <taxon>Nyssaceae</taxon>
        <taxon>Nyssa</taxon>
    </lineage>
</organism>
<protein>
    <recommendedName>
        <fullName evidence="3">DUF659 domain-containing protein</fullName>
    </recommendedName>
</protein>
<name>A0A5J4ZI65_9ASTE</name>
<gene>
    <name evidence="1" type="ORF">F0562_017511</name>
</gene>
<evidence type="ECO:0000313" key="2">
    <source>
        <dbReference type="Proteomes" id="UP000325577"/>
    </source>
</evidence>
<evidence type="ECO:0008006" key="3">
    <source>
        <dbReference type="Google" id="ProtNLM"/>
    </source>
</evidence>
<sequence>MAACCVSDSPLPLQCFSFSRGNWTMWGRSPEELLSIYQAGWKKYGCTIMSNGWSDRKTRELDKVVQEIGEEHAVQVVTDTASAYVHSRKRNRLEQKRLNDLVFVQYNQCLRETFLTRQANPYAYDPISFDEVDDYSEWIIGLDPDEQFGYDGDLA</sequence>
<reference evidence="1 2" key="1">
    <citation type="submission" date="2019-09" db="EMBL/GenBank/DDBJ databases">
        <title>A chromosome-level genome assembly of the Chinese tupelo Nyssa sinensis.</title>
        <authorList>
            <person name="Yang X."/>
            <person name="Kang M."/>
            <person name="Yang Y."/>
            <person name="Xiong H."/>
            <person name="Wang M."/>
            <person name="Zhang Z."/>
            <person name="Wang Z."/>
            <person name="Wu H."/>
            <person name="Ma T."/>
            <person name="Liu J."/>
            <person name="Xi Z."/>
        </authorList>
    </citation>
    <scope>NUCLEOTIDE SEQUENCE [LARGE SCALE GENOMIC DNA]</scope>
    <source>
        <strain evidence="1">J267</strain>
        <tissue evidence="1">Leaf</tissue>
    </source>
</reference>
<keyword evidence="2" id="KW-1185">Reference proteome</keyword>
<dbReference type="OrthoDB" id="1930460at2759"/>